<evidence type="ECO:0000313" key="1">
    <source>
        <dbReference type="EMBL" id="CAD9140616.1"/>
    </source>
</evidence>
<gene>
    <name evidence="1" type="ORF">ACAT0790_LOCUS26746</name>
</gene>
<dbReference type="AlphaFoldDB" id="A0A7S1QJC9"/>
<accession>A0A7S1QJC9</accession>
<sequence length="114" mass="12385">MPMPQSLPLSGPLACSCYCYSACQSEQFCIELLIEGYVQGAFTWAFVKALTAGHMDTTVARHCAALDRIMLDLQTKFGWIDQAPVLQLSALARQDDLVLMPELPPGVGLPGQRG</sequence>
<name>A0A7S1QJC9_ALECA</name>
<dbReference type="EMBL" id="HBGE01044372">
    <property type="protein sequence ID" value="CAD9140616.1"/>
    <property type="molecule type" value="Transcribed_RNA"/>
</dbReference>
<organism evidence="1">
    <name type="scientific">Alexandrium catenella</name>
    <name type="common">Red tide dinoflagellate</name>
    <name type="synonym">Gonyaulax catenella</name>
    <dbReference type="NCBI Taxonomy" id="2925"/>
    <lineage>
        <taxon>Eukaryota</taxon>
        <taxon>Sar</taxon>
        <taxon>Alveolata</taxon>
        <taxon>Dinophyceae</taxon>
        <taxon>Gonyaulacales</taxon>
        <taxon>Pyrocystaceae</taxon>
        <taxon>Alexandrium</taxon>
    </lineage>
</organism>
<protein>
    <submittedName>
        <fullName evidence="1">Uncharacterized protein</fullName>
    </submittedName>
</protein>
<proteinExistence type="predicted"/>
<reference evidence="1" key="1">
    <citation type="submission" date="2021-01" db="EMBL/GenBank/DDBJ databases">
        <authorList>
            <person name="Corre E."/>
            <person name="Pelletier E."/>
            <person name="Niang G."/>
            <person name="Scheremetjew M."/>
            <person name="Finn R."/>
            <person name="Kale V."/>
            <person name="Holt S."/>
            <person name="Cochrane G."/>
            <person name="Meng A."/>
            <person name="Brown T."/>
            <person name="Cohen L."/>
        </authorList>
    </citation>
    <scope>NUCLEOTIDE SEQUENCE</scope>
    <source>
        <strain evidence="1">OF101</strain>
    </source>
</reference>